<dbReference type="InterPro" id="IPR013783">
    <property type="entry name" value="Ig-like_fold"/>
</dbReference>
<proteinExistence type="predicted"/>
<accession>E0U5P0</accession>
<dbReference type="STRING" id="497965.Cyan7822_2791"/>
<dbReference type="AlphaFoldDB" id="E0U5P0"/>
<dbReference type="OrthoDB" id="549764at2"/>
<dbReference type="KEGG" id="cyj:Cyan7822_2791"/>
<dbReference type="HOGENOM" id="CLU_1105704_0_0_3"/>
<gene>
    <name evidence="1" type="ordered locus">Cyan7822_2791</name>
</gene>
<name>E0U5P0_GLOV7</name>
<keyword evidence="2" id="KW-1185">Reference proteome</keyword>
<dbReference type="Proteomes" id="UP000008206">
    <property type="component" value="Chromosome"/>
</dbReference>
<evidence type="ECO:0000313" key="2">
    <source>
        <dbReference type="Proteomes" id="UP000008206"/>
    </source>
</evidence>
<sequence>MKQAWLSNPIKYSIAAVTGAILALGLGSQVALSQRVVNINPSLDDQGVPSDTSINGVFEPTNGVGIDPRTVRIFLNNQDVTRNSTITNSFFSYRPQQNLPAGTNTVRVQYQNTQGQNRVVSWNFTVDQNNAQQTSGYPTATNQSLRPLFTSHRSGDEINTRGFTLQGQTEPNATVDVKVTSELPVLGGVFNVKVGQSTLIDQTVKADNNGYFEVQVPPPSPVTSGLRYNVKAVANNNNQTSQPVELTLVQE</sequence>
<dbReference type="Gene3D" id="2.60.40.10">
    <property type="entry name" value="Immunoglobulins"/>
    <property type="match status" value="1"/>
</dbReference>
<protein>
    <submittedName>
        <fullName evidence="1">Uncharacterized protein</fullName>
    </submittedName>
</protein>
<evidence type="ECO:0000313" key="1">
    <source>
        <dbReference type="EMBL" id="ADN14753.1"/>
    </source>
</evidence>
<dbReference type="RefSeq" id="WP_013322858.1">
    <property type="nucleotide sequence ID" value="NC_014501.1"/>
</dbReference>
<dbReference type="EMBL" id="CP002198">
    <property type="protein sequence ID" value="ADN14753.1"/>
    <property type="molecule type" value="Genomic_DNA"/>
</dbReference>
<dbReference type="eggNOG" id="COG2372">
    <property type="taxonomic scope" value="Bacteria"/>
</dbReference>
<reference evidence="2" key="1">
    <citation type="journal article" date="2011" name="MBio">
        <title>Novel metabolic attributes of the genus Cyanothece, comprising a group of unicellular nitrogen-fixing Cyanobacteria.</title>
        <authorList>
            <person name="Bandyopadhyay A."/>
            <person name="Elvitigala T."/>
            <person name="Welsh E."/>
            <person name="Stockel J."/>
            <person name="Liberton M."/>
            <person name="Min H."/>
            <person name="Sherman L.A."/>
            <person name="Pakrasi H.B."/>
        </authorList>
    </citation>
    <scope>NUCLEOTIDE SEQUENCE [LARGE SCALE GENOMIC DNA]</scope>
    <source>
        <strain evidence="2">PCC 7822</strain>
    </source>
</reference>
<organism evidence="1 2">
    <name type="scientific">Gloeothece verrucosa (strain PCC 7822)</name>
    <name type="common">Cyanothece sp. (strain PCC 7822)</name>
    <dbReference type="NCBI Taxonomy" id="497965"/>
    <lineage>
        <taxon>Bacteria</taxon>
        <taxon>Bacillati</taxon>
        <taxon>Cyanobacteriota</taxon>
        <taxon>Cyanophyceae</taxon>
        <taxon>Oscillatoriophycideae</taxon>
        <taxon>Chroococcales</taxon>
        <taxon>Aphanothecaceae</taxon>
        <taxon>Gloeothece</taxon>
        <taxon>Gloeothece verrucosa</taxon>
    </lineage>
</organism>